<sequence length="170" mass="17965">MAAGLVHPDVAVVSRVLGGLGAGFSLGAAEVDNAEYGAVLSQVGRLSVRFRVGKPTPKKVGLFVTVWSRAPDGSTKPFTAEDTIDILLVSVREGSRFGVFAFPKAALVGQGIVSVGGVGGKRGFRVYPPWSATANPQARQSQRWQGDYFLDIGDGSAFDARQARRLLAME</sequence>
<evidence type="ECO:0000313" key="1">
    <source>
        <dbReference type="EMBL" id="SDY57100.1"/>
    </source>
</evidence>
<keyword evidence="2" id="KW-1185">Reference proteome</keyword>
<evidence type="ECO:0000313" key="2">
    <source>
        <dbReference type="Proteomes" id="UP000198891"/>
    </source>
</evidence>
<name>A0A1H3KYD9_9MICO</name>
<dbReference type="Gene3D" id="3.40.1350.140">
    <property type="entry name" value="MepB-like"/>
    <property type="match status" value="1"/>
</dbReference>
<dbReference type="AlphaFoldDB" id="A0A1H3KYD9"/>
<organism evidence="1 2">
    <name type="scientific">Herbiconiux ginsengi</name>
    <dbReference type="NCBI Taxonomy" id="381665"/>
    <lineage>
        <taxon>Bacteria</taxon>
        <taxon>Bacillati</taxon>
        <taxon>Actinomycetota</taxon>
        <taxon>Actinomycetes</taxon>
        <taxon>Micrococcales</taxon>
        <taxon>Microbacteriaceae</taxon>
        <taxon>Herbiconiux</taxon>
    </lineage>
</organism>
<proteinExistence type="predicted"/>
<reference evidence="1 2" key="1">
    <citation type="submission" date="2016-10" db="EMBL/GenBank/DDBJ databases">
        <authorList>
            <person name="de Groot N.N."/>
        </authorList>
    </citation>
    <scope>NUCLEOTIDE SEQUENCE [LARGE SCALE GENOMIC DNA]</scope>
    <source>
        <strain evidence="1 2">CGMCC 4.3491</strain>
    </source>
</reference>
<dbReference type="EMBL" id="FNPZ01000001">
    <property type="protein sequence ID" value="SDY57100.1"/>
    <property type="molecule type" value="Genomic_DNA"/>
</dbReference>
<protein>
    <recommendedName>
        <fullName evidence="3">MepB protein</fullName>
    </recommendedName>
</protein>
<dbReference type="STRING" id="381665.SAMN05216554_0749"/>
<gene>
    <name evidence="1" type="ORF">SAMN05216554_0749</name>
</gene>
<dbReference type="OrthoDB" id="4954833at2"/>
<dbReference type="Proteomes" id="UP000198891">
    <property type="component" value="Unassembled WGS sequence"/>
</dbReference>
<dbReference type="InterPro" id="IPR011235">
    <property type="entry name" value="MepB-like"/>
</dbReference>
<dbReference type="InterPro" id="IPR038231">
    <property type="entry name" value="MepB-like_sf"/>
</dbReference>
<dbReference type="RefSeq" id="WP_092548922.1">
    <property type="nucleotide sequence ID" value="NZ_FNPZ01000001.1"/>
</dbReference>
<accession>A0A1H3KYD9</accession>
<dbReference type="Pfam" id="PF08877">
    <property type="entry name" value="MepB-like"/>
    <property type="match status" value="1"/>
</dbReference>
<evidence type="ECO:0008006" key="3">
    <source>
        <dbReference type="Google" id="ProtNLM"/>
    </source>
</evidence>